<evidence type="ECO:0000256" key="15">
    <source>
        <dbReference type="PIRSR" id="PIRSR601834-1"/>
    </source>
</evidence>
<dbReference type="FunFam" id="2.40.30.10:FF:000032">
    <property type="entry name" value="NADH-cytochrome b5 reductase"/>
    <property type="match status" value="1"/>
</dbReference>
<dbReference type="PRINTS" id="PR00406">
    <property type="entry name" value="CYTB5RDTASE"/>
</dbReference>
<evidence type="ECO:0000256" key="13">
    <source>
        <dbReference type="ARBA" id="ARBA00037464"/>
    </source>
</evidence>
<comment type="catalytic activity">
    <reaction evidence="14 16">
        <text>2 Fe(III)-[cytochrome b5] + NADH = 2 Fe(II)-[cytochrome b5] + NAD(+) + H(+)</text>
        <dbReference type="Rhea" id="RHEA:46680"/>
        <dbReference type="Rhea" id="RHEA-COMP:10438"/>
        <dbReference type="Rhea" id="RHEA-COMP:10439"/>
        <dbReference type="ChEBI" id="CHEBI:15378"/>
        <dbReference type="ChEBI" id="CHEBI:29033"/>
        <dbReference type="ChEBI" id="CHEBI:29034"/>
        <dbReference type="ChEBI" id="CHEBI:57540"/>
        <dbReference type="ChEBI" id="CHEBI:57945"/>
        <dbReference type="EC" id="1.6.2.2"/>
    </reaction>
</comment>
<evidence type="ECO:0000256" key="16">
    <source>
        <dbReference type="RuleBase" id="RU361226"/>
    </source>
</evidence>
<evidence type="ECO:0000256" key="1">
    <source>
        <dbReference type="ARBA" id="ARBA00001974"/>
    </source>
</evidence>
<proteinExistence type="inferred from homology"/>
<evidence type="ECO:0000256" key="8">
    <source>
        <dbReference type="ARBA" id="ARBA00022989"/>
    </source>
</evidence>
<dbReference type="Proteomes" id="UP000030651">
    <property type="component" value="Unassembled WGS sequence"/>
</dbReference>
<evidence type="ECO:0000256" key="5">
    <source>
        <dbReference type="ARBA" id="ARBA00022692"/>
    </source>
</evidence>
<dbReference type="Gene3D" id="2.40.30.10">
    <property type="entry name" value="Translation factors"/>
    <property type="match status" value="1"/>
</dbReference>
<feature type="binding site" evidence="15">
    <location>
        <position position="162"/>
    </location>
    <ligand>
        <name>FAD</name>
        <dbReference type="ChEBI" id="CHEBI:57692"/>
    </ligand>
</feature>
<dbReference type="InterPro" id="IPR001433">
    <property type="entry name" value="OxRdtase_FAD/NAD-bd"/>
</dbReference>
<evidence type="ECO:0000313" key="18">
    <source>
        <dbReference type="EMBL" id="ETS75210.1"/>
    </source>
</evidence>
<keyword evidence="9 16" id="KW-0560">Oxidoreductase</keyword>
<dbReference type="HOGENOM" id="CLU_003827_9_1_1"/>
<dbReference type="RefSeq" id="XP_007840466.1">
    <property type="nucleotide sequence ID" value="XM_007842275.1"/>
</dbReference>
<dbReference type="InterPro" id="IPR017938">
    <property type="entry name" value="Riboflavin_synthase-like_b-brl"/>
</dbReference>
<gene>
    <name evidence="18" type="ORF">PFICI_13694</name>
</gene>
<dbReference type="Pfam" id="PF00175">
    <property type="entry name" value="NAD_binding_1"/>
    <property type="match status" value="1"/>
</dbReference>
<protein>
    <recommendedName>
        <fullName evidence="16">NADH-cytochrome b5 reductase</fullName>
        <ecNumber evidence="16">1.6.2.2</ecNumber>
    </recommendedName>
</protein>
<evidence type="ECO:0000259" key="17">
    <source>
        <dbReference type="PROSITE" id="PS51384"/>
    </source>
</evidence>
<organism evidence="18 19">
    <name type="scientific">Pestalotiopsis fici (strain W106-1 / CGMCC3.15140)</name>
    <dbReference type="NCBI Taxonomy" id="1229662"/>
    <lineage>
        <taxon>Eukaryota</taxon>
        <taxon>Fungi</taxon>
        <taxon>Dikarya</taxon>
        <taxon>Ascomycota</taxon>
        <taxon>Pezizomycotina</taxon>
        <taxon>Sordariomycetes</taxon>
        <taxon>Xylariomycetidae</taxon>
        <taxon>Amphisphaeriales</taxon>
        <taxon>Sporocadaceae</taxon>
        <taxon>Pestalotiopsis</taxon>
    </lineage>
</organism>
<dbReference type="GO" id="GO:0005741">
    <property type="term" value="C:mitochondrial outer membrane"/>
    <property type="evidence" value="ECO:0007669"/>
    <property type="project" value="UniProtKB-SubCell"/>
</dbReference>
<comment type="subcellular location">
    <subcellularLocation>
        <location evidence="2">Mitochondrion outer membrane</location>
        <topology evidence="2">Single-pass membrane protein</topology>
    </subcellularLocation>
</comment>
<evidence type="ECO:0000256" key="11">
    <source>
        <dbReference type="ARBA" id="ARBA00023128"/>
    </source>
</evidence>
<dbReference type="EC" id="1.6.2.2" evidence="16"/>
<dbReference type="CDD" id="cd06183">
    <property type="entry name" value="cyt_b5_reduct_like"/>
    <property type="match status" value="1"/>
</dbReference>
<evidence type="ECO:0000256" key="14">
    <source>
        <dbReference type="ARBA" id="ARBA00047682"/>
    </source>
</evidence>
<evidence type="ECO:0000256" key="10">
    <source>
        <dbReference type="ARBA" id="ARBA00023027"/>
    </source>
</evidence>
<keyword evidence="6" id="KW-1000">Mitochondrion outer membrane</keyword>
<feature type="binding site" evidence="15">
    <location>
        <position position="138"/>
    </location>
    <ligand>
        <name>FAD</name>
        <dbReference type="ChEBI" id="CHEBI:57692"/>
    </ligand>
</feature>
<dbReference type="GeneID" id="19278707"/>
<dbReference type="EMBL" id="KI912119">
    <property type="protein sequence ID" value="ETS75210.1"/>
    <property type="molecule type" value="Genomic_DNA"/>
</dbReference>
<dbReference type="PROSITE" id="PS51384">
    <property type="entry name" value="FAD_FR"/>
    <property type="match status" value="1"/>
</dbReference>
<feature type="binding site" evidence="15">
    <location>
        <position position="155"/>
    </location>
    <ligand>
        <name>FAD</name>
        <dbReference type="ChEBI" id="CHEBI:57692"/>
    </ligand>
</feature>
<keyword evidence="10 16" id="KW-0520">NAD</keyword>
<dbReference type="eggNOG" id="KOG0534">
    <property type="taxonomic scope" value="Eukaryota"/>
</dbReference>
<dbReference type="FunFam" id="3.40.50.80:FF:000009">
    <property type="entry name" value="NADH-cytochrome b5 reductase"/>
    <property type="match status" value="1"/>
</dbReference>
<dbReference type="KEGG" id="pfy:PFICI_13694"/>
<evidence type="ECO:0000256" key="7">
    <source>
        <dbReference type="ARBA" id="ARBA00022827"/>
    </source>
</evidence>
<name>W3WMS5_PESFW</name>
<evidence type="ECO:0000256" key="4">
    <source>
        <dbReference type="ARBA" id="ARBA00022630"/>
    </source>
</evidence>
<dbReference type="InterPro" id="IPR039261">
    <property type="entry name" value="FNR_nucleotide-bd"/>
</dbReference>
<dbReference type="SUPFAM" id="SSF63380">
    <property type="entry name" value="Riboflavin synthase domain-like"/>
    <property type="match status" value="1"/>
</dbReference>
<feature type="domain" description="FAD-binding FR-type" evidence="17">
    <location>
        <begin position="82"/>
        <end position="187"/>
    </location>
</feature>
<keyword evidence="12" id="KW-0472">Membrane</keyword>
<evidence type="ECO:0000313" key="19">
    <source>
        <dbReference type="Proteomes" id="UP000030651"/>
    </source>
</evidence>
<comment type="similarity">
    <text evidence="3 16">Belongs to the flavoprotein pyridine nucleotide cytochrome reductase family.</text>
</comment>
<dbReference type="Pfam" id="PF00970">
    <property type="entry name" value="FAD_binding_6"/>
    <property type="match status" value="1"/>
</dbReference>
<keyword evidence="4 15" id="KW-0285">Flavoprotein</keyword>
<evidence type="ECO:0000256" key="12">
    <source>
        <dbReference type="ARBA" id="ARBA00023136"/>
    </source>
</evidence>
<dbReference type="AlphaFoldDB" id="W3WMS5"/>
<dbReference type="PANTHER" id="PTHR19370">
    <property type="entry name" value="NADH-CYTOCHROME B5 REDUCTASE"/>
    <property type="match status" value="1"/>
</dbReference>
<keyword evidence="8" id="KW-1133">Transmembrane helix</keyword>
<dbReference type="InterPro" id="IPR008333">
    <property type="entry name" value="Cbr1-like_FAD-bd_dom"/>
</dbReference>
<evidence type="ECO:0000256" key="3">
    <source>
        <dbReference type="ARBA" id="ARBA00006105"/>
    </source>
</evidence>
<dbReference type="PANTHER" id="PTHR19370:SF171">
    <property type="entry name" value="NADH-CYTOCHROME B5 REDUCTASE 2"/>
    <property type="match status" value="1"/>
</dbReference>
<evidence type="ECO:0000256" key="9">
    <source>
        <dbReference type="ARBA" id="ARBA00023002"/>
    </source>
</evidence>
<dbReference type="OrthoDB" id="432685at2759"/>
<dbReference type="STRING" id="1229662.W3WMS5"/>
<feature type="binding site" evidence="15">
    <location>
        <position position="153"/>
    </location>
    <ligand>
        <name>FAD</name>
        <dbReference type="ChEBI" id="CHEBI:57692"/>
    </ligand>
</feature>
<keyword evidence="7 15" id="KW-0274">FAD</keyword>
<reference evidence="19" key="1">
    <citation type="journal article" date="2015" name="BMC Genomics">
        <title>Genomic and transcriptomic analysis of the endophytic fungus Pestalotiopsis fici reveals its lifestyle and high potential for synthesis of natural products.</title>
        <authorList>
            <person name="Wang X."/>
            <person name="Zhang X."/>
            <person name="Liu L."/>
            <person name="Xiang M."/>
            <person name="Wang W."/>
            <person name="Sun X."/>
            <person name="Che Y."/>
            <person name="Guo L."/>
            <person name="Liu G."/>
            <person name="Guo L."/>
            <person name="Wang C."/>
            <person name="Yin W.B."/>
            <person name="Stadler M."/>
            <person name="Zhang X."/>
            <person name="Liu X."/>
        </authorList>
    </citation>
    <scope>NUCLEOTIDE SEQUENCE [LARGE SCALE GENOMIC DNA]</scope>
    <source>
        <strain evidence="19">W106-1 / CGMCC3.15140</strain>
    </source>
</reference>
<keyword evidence="5" id="KW-0812">Transmembrane</keyword>
<evidence type="ECO:0000256" key="6">
    <source>
        <dbReference type="ARBA" id="ARBA00022787"/>
    </source>
</evidence>
<dbReference type="InterPro" id="IPR001834">
    <property type="entry name" value="CBR-like"/>
</dbReference>
<dbReference type="GO" id="GO:0006696">
    <property type="term" value="P:ergosterol biosynthetic process"/>
    <property type="evidence" value="ECO:0007669"/>
    <property type="project" value="TreeGrafter"/>
</dbReference>
<sequence>MFSRAAFRAAQPLKRAAISSRSYATEPAKKGTNPLVFGAGAAAVGGAGYYFFATPQGKSVAQQAEKKIASGPAKEAFTGGDQGFISLLLEDVEIINHNTKKFRFKLPEDDMVSGLKVASALLTKFKDAGAEKPVLRPYTPTSDEDTRGYLELIVKKYPNGPMSTHMHDMVPGQRLDFKGPLPKYAWETNKHQHIALIAGGTGITPMYQLARGIFNNPEDKTKVTLVFGNISEEDILLKREFEDLENTYPQRFRAFYVLDNPPKEWAGGKGFITKDLLKTVLPEPKSDNIKVFVCGPPGLYKAVSGAKVSPKDQGELTGILQELGYSKDQVYKF</sequence>
<dbReference type="InterPro" id="IPR017927">
    <property type="entry name" value="FAD-bd_FR_type"/>
</dbReference>
<dbReference type="InParanoid" id="W3WMS5"/>
<evidence type="ECO:0000256" key="2">
    <source>
        <dbReference type="ARBA" id="ARBA00004572"/>
    </source>
</evidence>
<keyword evidence="11" id="KW-0496">Mitochondrion</keyword>
<comment type="function">
    <text evidence="13">May mediate the reduction of outer membrane cytochrome b5.</text>
</comment>
<dbReference type="Gene3D" id="3.40.50.80">
    <property type="entry name" value="Nucleotide-binding domain of ferredoxin-NADP reductase (FNR) module"/>
    <property type="match status" value="1"/>
</dbReference>
<dbReference type="OMA" id="KGPEMQK"/>
<feature type="binding site" evidence="15">
    <location>
        <position position="204"/>
    </location>
    <ligand>
        <name>FAD</name>
        <dbReference type="ChEBI" id="CHEBI:57692"/>
    </ligand>
</feature>
<feature type="binding site" evidence="15">
    <location>
        <position position="137"/>
    </location>
    <ligand>
        <name>FAD</name>
        <dbReference type="ChEBI" id="CHEBI:57692"/>
    </ligand>
</feature>
<dbReference type="SUPFAM" id="SSF52343">
    <property type="entry name" value="Ferredoxin reductase-like, C-terminal NADP-linked domain"/>
    <property type="match status" value="1"/>
</dbReference>
<dbReference type="FunCoup" id="W3WMS5">
    <property type="interactions" value="326"/>
</dbReference>
<keyword evidence="19" id="KW-1185">Reference proteome</keyword>
<dbReference type="GO" id="GO:0090524">
    <property type="term" value="F:cytochrome-b5 reductase activity, acting on NADH"/>
    <property type="evidence" value="ECO:0007669"/>
    <property type="project" value="UniProtKB-EC"/>
</dbReference>
<feature type="binding site" evidence="15">
    <location>
        <position position="163"/>
    </location>
    <ligand>
        <name>FAD</name>
        <dbReference type="ChEBI" id="CHEBI:57692"/>
    </ligand>
</feature>
<feature type="binding site" evidence="15">
    <location>
        <position position="136"/>
    </location>
    <ligand>
        <name>FAD</name>
        <dbReference type="ChEBI" id="CHEBI:57692"/>
    </ligand>
</feature>
<accession>W3WMS5</accession>
<comment type="cofactor">
    <cofactor evidence="1 15 16">
        <name>FAD</name>
        <dbReference type="ChEBI" id="CHEBI:57692"/>
    </cofactor>
</comment>
<dbReference type="PRINTS" id="PR00371">
    <property type="entry name" value="FPNCR"/>
</dbReference>
<dbReference type="InterPro" id="IPR001709">
    <property type="entry name" value="Flavoprot_Pyr_Nucl_cyt_Rdtase"/>
</dbReference>